<dbReference type="InterPro" id="IPR036737">
    <property type="entry name" value="OmpA-like_sf"/>
</dbReference>
<keyword evidence="6" id="KW-1185">Reference proteome</keyword>
<feature type="region of interest" description="Disordered" evidence="3">
    <location>
        <begin position="168"/>
        <end position="199"/>
    </location>
</feature>
<evidence type="ECO:0000313" key="6">
    <source>
        <dbReference type="Proteomes" id="UP000232638"/>
    </source>
</evidence>
<dbReference type="Proteomes" id="UP000232638">
    <property type="component" value="Chromosome"/>
</dbReference>
<sequence>MSGGEADAVGPDDLPLLPLAPFIASLQSIGILAGPLEHRRIALALRTAPDWSADRLRRVLAGLLVRDPEQLSEYERLFDAFFGAAAGAAANPEQRDRVLTRIRALREGAAARTSTPADPRANDRTDPVRPPAPLPRSRRRWVRLAAVLLLLVAAAVLTGDSHSPLVPEPVTGPGLSGGGVTGPAKPVTTQPTEPGPGPALPPTVATRVYAGMPRFGPHESIAGEPRATWAPALAIAGGLLALAGLLQGVRWWLARAPRPTPIPWRDDAGPRHFDPGRIGGPPPPRLAPAVLDELADALGHFQEPVAGRDLDAAASVAATVAQGGLAMPRFRPRRHARRVLVLDDLRTEARAWCPLAAELADGLARRGLEVKYGRFEASLTRFRTPDGHEHHLTDLDDERESYLVLVVSDGRGLVRRRPDPGLETLVRWPRVAWLDPREPRAGDAGNRRIAALGFPRYPASDAGLRAVVRGLLTERAATPNRHAAPARAAVPASGATLARRLEWLLGDALGWAETVALVPPPVSLGLAERLRRHFLPALPAERLARLMALPDSLLTAAGLQLAAPVRATLRTGFERRWSSDQRRQVHDFLYRQFRAEEPKPPDCLAHLGWERRYRWLQLYDPDPKQRTEALARLHALTATPLGGAVRADAALAAELAVLPVLGGRRDAARWRDLLPAQARAIAGEDPLRRVLGRAAAALALAGCLLLGWTGWSVSRPPTEHYLLVTDQGTPGVPLRLAQPVAGDDWQPVGPLQTSARARWDLVPERTYRLSLAWNGTIDSATREADFKASTGGGRRSLHDPVVLDKPCQERLTPHLVRRRCPPDWPDDTRTPWQPDYRGPVAEDDRDAILVVGLALQDPRAPAIADTRLLMKALLNNRSVDWFYEIAEAIPAVRDGQGPLPVTRDLAGEWEAILADLAPWGDRTQLAWWQHGEGLPTANPTADPTAPARDRFQRIDRILPAAGDTWAGLAGRALLALEPLRVAALSAAPTGPRVPELRLAGSNTIGARLAPRLVEAYLEELGARFGPWQSVQEPVEVGGQVRQEQSRLLEVTSAPPGVPVPSRILVRPYGSSTAFRALAAGQAEIGMASRPVKAEEVVQLAEIGDMTSDRNEHIIALDAIAVIVHPGNRVASLTLDQLKRIFACEITDWSQVGGSGGPIQVYARDAKSGTYDTFKSLVLATSEPRSELCSNARRYEDSARLVSDVRGDPNGIGFVSAAYVGEAGTGAKALKLDEGWISVGPSVFAVKTEEYPLSRRLFFYTPDRQSDFVQGFIRFAKSDAGQLIVSAGGFSDLRIGDSGSQEAFKHRLSTTCAVSIDAQDPKRLGGLIRDTQGADRLSITFRFRTGSLDLDNRAADDLDRVVAFLQQPENQGRQLLLLGFADSKGPYQANCNLSQIRADKVAARLRALGIQPALVRGYCEEAPVACDDPSQRDGNPKNRRVEVWLR</sequence>
<evidence type="ECO:0000256" key="1">
    <source>
        <dbReference type="ARBA" id="ARBA00022729"/>
    </source>
</evidence>
<reference evidence="5 6" key="1">
    <citation type="submission" date="2017-03" db="EMBL/GenBank/DDBJ databases">
        <title>Complete genome sequence of Candidatus 'Thiodictyon syntrophicum' sp. nov. strain Cad16T, a photolithoautotroph purple sulfur bacterium isolated from an alpine meromictic lake.</title>
        <authorList>
            <person name="Luedin S.M."/>
            <person name="Pothier J.F."/>
            <person name="Danza F."/>
            <person name="Storelli N."/>
            <person name="Wittwer M."/>
            <person name="Tonolla M."/>
        </authorList>
    </citation>
    <scope>NUCLEOTIDE SEQUENCE [LARGE SCALE GENOMIC DNA]</scope>
    <source>
        <strain evidence="5 6">Cad16T</strain>
    </source>
</reference>
<protein>
    <recommendedName>
        <fullName evidence="4">OmpA-like domain-containing protein</fullName>
    </recommendedName>
</protein>
<proteinExistence type="predicted"/>
<accession>A0A2K8U745</accession>
<dbReference type="InterPro" id="IPR050811">
    <property type="entry name" value="Phosphate_ABC_transporter"/>
</dbReference>
<dbReference type="Gene3D" id="3.30.1330.60">
    <property type="entry name" value="OmpA-like domain"/>
    <property type="match status" value="1"/>
</dbReference>
<dbReference type="CDD" id="cd07185">
    <property type="entry name" value="OmpA_C-like"/>
    <property type="match status" value="1"/>
</dbReference>
<feature type="domain" description="OmpA-like" evidence="4">
    <location>
        <begin position="1329"/>
        <end position="1445"/>
    </location>
</feature>
<evidence type="ECO:0000256" key="3">
    <source>
        <dbReference type="SAM" id="MobiDB-lite"/>
    </source>
</evidence>
<dbReference type="Gene3D" id="3.40.190.10">
    <property type="entry name" value="Periplasmic binding protein-like II"/>
    <property type="match status" value="2"/>
</dbReference>
<dbReference type="PANTHER" id="PTHR30570">
    <property type="entry name" value="PERIPLASMIC PHOSPHATE BINDING COMPONENT OF PHOSPHATE ABC TRANSPORTER"/>
    <property type="match status" value="1"/>
</dbReference>
<evidence type="ECO:0000313" key="5">
    <source>
        <dbReference type="EMBL" id="AUB81239.1"/>
    </source>
</evidence>
<dbReference type="InterPro" id="IPR006665">
    <property type="entry name" value="OmpA-like"/>
</dbReference>
<evidence type="ECO:0000256" key="2">
    <source>
        <dbReference type="PROSITE-ProRule" id="PRU00473"/>
    </source>
</evidence>
<name>A0A2K8U745_9GAMM</name>
<organism evidence="5 6">
    <name type="scientific">Candidatus Thiodictyon syntrophicum</name>
    <dbReference type="NCBI Taxonomy" id="1166950"/>
    <lineage>
        <taxon>Bacteria</taxon>
        <taxon>Pseudomonadati</taxon>
        <taxon>Pseudomonadota</taxon>
        <taxon>Gammaproteobacteria</taxon>
        <taxon>Chromatiales</taxon>
        <taxon>Chromatiaceae</taxon>
        <taxon>Thiodictyon</taxon>
    </lineage>
</organism>
<gene>
    <name evidence="5" type="ORF">THSYN_09925</name>
</gene>
<dbReference type="GO" id="GO:0016020">
    <property type="term" value="C:membrane"/>
    <property type="evidence" value="ECO:0007669"/>
    <property type="project" value="UniProtKB-UniRule"/>
</dbReference>
<dbReference type="SUPFAM" id="SSF103088">
    <property type="entry name" value="OmpA-like"/>
    <property type="match status" value="1"/>
</dbReference>
<dbReference type="SUPFAM" id="SSF53850">
    <property type="entry name" value="Periplasmic binding protein-like II"/>
    <property type="match status" value="1"/>
</dbReference>
<keyword evidence="2" id="KW-0472">Membrane</keyword>
<dbReference type="PANTHER" id="PTHR30570:SF1">
    <property type="entry name" value="PHOSPHATE-BINDING PROTEIN PSTS"/>
    <property type="match status" value="1"/>
</dbReference>
<feature type="region of interest" description="Disordered" evidence="3">
    <location>
        <begin position="108"/>
        <end position="135"/>
    </location>
</feature>
<evidence type="ECO:0000259" key="4">
    <source>
        <dbReference type="PROSITE" id="PS51123"/>
    </source>
</evidence>
<dbReference type="Pfam" id="PF00691">
    <property type="entry name" value="OmpA"/>
    <property type="match status" value="1"/>
</dbReference>
<dbReference type="PROSITE" id="PS51123">
    <property type="entry name" value="OMPA_2"/>
    <property type="match status" value="1"/>
</dbReference>
<dbReference type="Pfam" id="PF12849">
    <property type="entry name" value="PBP_like_2"/>
    <property type="match status" value="1"/>
</dbReference>
<dbReference type="KEGG" id="tsy:THSYN_09925"/>
<dbReference type="CDD" id="cd13653">
    <property type="entry name" value="PBP2_phosphate_like_1"/>
    <property type="match status" value="1"/>
</dbReference>
<keyword evidence="1" id="KW-0732">Signal</keyword>
<dbReference type="EMBL" id="CP020370">
    <property type="protein sequence ID" value="AUB81239.1"/>
    <property type="molecule type" value="Genomic_DNA"/>
</dbReference>
<dbReference type="InterPro" id="IPR024370">
    <property type="entry name" value="PBP_domain"/>
</dbReference>